<dbReference type="Proteomes" id="UP001501940">
    <property type="component" value="Chromosome 19"/>
</dbReference>
<keyword evidence="3" id="KW-1185">Reference proteome</keyword>
<dbReference type="GeneTree" id="ENSGT01060000250877"/>
<reference evidence="2" key="3">
    <citation type="submission" date="2025-09" db="UniProtKB">
        <authorList>
            <consortium name="Ensembl"/>
        </authorList>
    </citation>
    <scope>IDENTIFICATION</scope>
</reference>
<reference evidence="2 3" key="1">
    <citation type="submission" date="2022-01" db="EMBL/GenBank/DDBJ databases">
        <title>A chromosome-scale genome assembly of the false clownfish, Amphiprion ocellaris.</title>
        <authorList>
            <person name="Ryu T."/>
        </authorList>
    </citation>
    <scope>NUCLEOTIDE SEQUENCE [LARGE SCALE GENOMIC DNA]</scope>
</reference>
<evidence type="ECO:0000313" key="2">
    <source>
        <dbReference type="Ensembl" id="ENSAOCP00000049563.1"/>
    </source>
</evidence>
<evidence type="ECO:0000313" key="3">
    <source>
        <dbReference type="Proteomes" id="UP001501940"/>
    </source>
</evidence>
<organism evidence="2 3">
    <name type="scientific">Amphiprion ocellaris</name>
    <name type="common">Clown anemonefish</name>
    <dbReference type="NCBI Taxonomy" id="80972"/>
    <lineage>
        <taxon>Eukaryota</taxon>
        <taxon>Metazoa</taxon>
        <taxon>Chordata</taxon>
        <taxon>Craniata</taxon>
        <taxon>Vertebrata</taxon>
        <taxon>Euteleostomi</taxon>
        <taxon>Actinopterygii</taxon>
        <taxon>Neopterygii</taxon>
        <taxon>Teleostei</taxon>
        <taxon>Neoteleostei</taxon>
        <taxon>Acanthomorphata</taxon>
        <taxon>Ovalentaria</taxon>
        <taxon>Pomacentridae</taxon>
        <taxon>Amphiprion</taxon>
    </lineage>
</organism>
<sequence length="42" mass="4711">MENAHTKESPDVLSYFGVTEDTGLTPEQVKKNLDNDSILCRD</sequence>
<protein>
    <recommendedName>
        <fullName evidence="4">Cation-transporting P-type ATPase N-terminal domain-containing protein</fullName>
    </recommendedName>
</protein>
<evidence type="ECO:0000256" key="1">
    <source>
        <dbReference type="SAM" id="MobiDB-lite"/>
    </source>
</evidence>
<name>A0AAQ5Y796_AMPOC</name>
<dbReference type="Ensembl" id="ENSAOCT00000063063.1">
    <property type="protein sequence ID" value="ENSAOCP00000049563.1"/>
    <property type="gene ID" value="ENSAOCG00000033157.1"/>
</dbReference>
<reference evidence="2" key="2">
    <citation type="submission" date="2025-08" db="UniProtKB">
        <authorList>
            <consortium name="Ensembl"/>
        </authorList>
    </citation>
    <scope>IDENTIFICATION</scope>
</reference>
<feature type="region of interest" description="Disordered" evidence="1">
    <location>
        <begin position="21"/>
        <end position="42"/>
    </location>
</feature>
<dbReference type="AlphaFoldDB" id="A0AAQ5Y796"/>
<proteinExistence type="predicted"/>
<evidence type="ECO:0008006" key="4">
    <source>
        <dbReference type="Google" id="ProtNLM"/>
    </source>
</evidence>
<feature type="compositionally biased region" description="Basic and acidic residues" evidence="1">
    <location>
        <begin position="28"/>
        <end position="42"/>
    </location>
</feature>
<accession>A0AAQ5Y796</accession>